<feature type="domain" description="5'-3' exonuclease" evidence="19">
    <location>
        <begin position="8"/>
        <end position="263"/>
    </location>
</feature>
<keyword evidence="12 17" id="KW-0239">DNA-directed DNA polymerase</keyword>
<dbReference type="Gene3D" id="1.20.1060.10">
    <property type="entry name" value="Taq DNA Polymerase, Chain T, domain 4"/>
    <property type="match status" value="1"/>
</dbReference>
<dbReference type="CDD" id="cd09898">
    <property type="entry name" value="H3TH_53EXO"/>
    <property type="match status" value="1"/>
</dbReference>
<evidence type="ECO:0000256" key="10">
    <source>
        <dbReference type="ARBA" id="ARBA00022801"/>
    </source>
</evidence>
<evidence type="ECO:0000256" key="12">
    <source>
        <dbReference type="ARBA" id="ARBA00022932"/>
    </source>
</evidence>
<dbReference type="InterPro" id="IPR020045">
    <property type="entry name" value="DNA_polI_H3TH"/>
</dbReference>
<evidence type="ECO:0000256" key="8">
    <source>
        <dbReference type="ARBA" id="ARBA00022722"/>
    </source>
</evidence>
<dbReference type="Pfam" id="PF02739">
    <property type="entry name" value="5_3_exonuc_N"/>
    <property type="match status" value="1"/>
</dbReference>
<dbReference type="Pfam" id="PF01612">
    <property type="entry name" value="DNA_pol_A_exo1"/>
    <property type="match status" value="1"/>
</dbReference>
<comment type="function">
    <text evidence="17">In addition to polymerase activity, this DNA polymerase exhibits 3'-5' and 5'-3' exonuclease activity.</text>
</comment>
<dbReference type="InterPro" id="IPR001098">
    <property type="entry name" value="DNA-dir_DNA_pol_A_palm_dom"/>
</dbReference>
<dbReference type="SMART" id="SM00482">
    <property type="entry name" value="POLAc"/>
    <property type="match status" value="1"/>
</dbReference>
<keyword evidence="14 17" id="KW-0234">DNA repair</keyword>
<dbReference type="InterPro" id="IPR002298">
    <property type="entry name" value="DNA_polymerase_A"/>
</dbReference>
<dbReference type="SMART" id="SM00474">
    <property type="entry name" value="35EXOc"/>
    <property type="match status" value="1"/>
</dbReference>
<dbReference type="InterPro" id="IPR008918">
    <property type="entry name" value="HhH2"/>
</dbReference>
<dbReference type="InterPro" id="IPR036279">
    <property type="entry name" value="5-3_exonuclease_C_sf"/>
</dbReference>
<comment type="catalytic activity">
    <reaction evidence="15 17">
        <text>DNA(n) + a 2'-deoxyribonucleoside 5'-triphosphate = DNA(n+1) + diphosphate</text>
        <dbReference type="Rhea" id="RHEA:22508"/>
        <dbReference type="Rhea" id="RHEA-COMP:17339"/>
        <dbReference type="Rhea" id="RHEA-COMP:17340"/>
        <dbReference type="ChEBI" id="CHEBI:33019"/>
        <dbReference type="ChEBI" id="CHEBI:61560"/>
        <dbReference type="ChEBI" id="CHEBI:173112"/>
        <dbReference type="EC" id="2.7.7.7"/>
    </reaction>
</comment>
<keyword evidence="22" id="KW-1185">Reference proteome</keyword>
<gene>
    <name evidence="17" type="primary">polA</name>
    <name evidence="21" type="ORF">R83534S58_LOCUS1748</name>
</gene>
<evidence type="ECO:0000256" key="17">
    <source>
        <dbReference type="RuleBase" id="RU004460"/>
    </source>
</evidence>
<dbReference type="Gene3D" id="3.40.50.1010">
    <property type="entry name" value="5'-nuclease"/>
    <property type="match status" value="1"/>
</dbReference>
<dbReference type="NCBIfam" id="TIGR00593">
    <property type="entry name" value="pola"/>
    <property type="match status" value="1"/>
</dbReference>
<comment type="caution">
    <text evidence="21">The sequence shown here is derived from an EMBL/GenBank/DDBJ whole genome shotgun (WGS) entry which is preliminary data.</text>
</comment>
<evidence type="ECO:0000256" key="6">
    <source>
        <dbReference type="ARBA" id="ARBA00022695"/>
    </source>
</evidence>
<evidence type="ECO:0000256" key="11">
    <source>
        <dbReference type="ARBA" id="ARBA00022839"/>
    </source>
</evidence>
<dbReference type="Pfam" id="PF00476">
    <property type="entry name" value="DNA_pol_A"/>
    <property type="match status" value="1"/>
</dbReference>
<dbReference type="NCBIfam" id="NF004397">
    <property type="entry name" value="PRK05755.1"/>
    <property type="match status" value="1"/>
</dbReference>
<dbReference type="SUPFAM" id="SSF47807">
    <property type="entry name" value="5' to 3' exonuclease, C-terminal subdomain"/>
    <property type="match status" value="1"/>
</dbReference>
<keyword evidence="10 17" id="KW-0378">Hydrolase</keyword>
<dbReference type="Gene3D" id="3.30.70.370">
    <property type="match status" value="1"/>
</dbReference>
<dbReference type="PRINTS" id="PR00868">
    <property type="entry name" value="DNAPOLI"/>
</dbReference>
<dbReference type="SUPFAM" id="SSF56672">
    <property type="entry name" value="DNA/RNA polymerases"/>
    <property type="match status" value="1"/>
</dbReference>
<keyword evidence="9 17" id="KW-0227">DNA damage</keyword>
<keyword evidence="5 17" id="KW-0808">Transferase</keyword>
<dbReference type="SMART" id="SM00279">
    <property type="entry name" value="HhH2"/>
    <property type="match status" value="1"/>
</dbReference>
<dbReference type="InterPro" id="IPR012337">
    <property type="entry name" value="RNaseH-like_sf"/>
</dbReference>
<dbReference type="SMART" id="SM00475">
    <property type="entry name" value="53EXOc"/>
    <property type="match status" value="1"/>
</dbReference>
<evidence type="ECO:0000256" key="1">
    <source>
        <dbReference type="ARBA" id="ARBA00007705"/>
    </source>
</evidence>
<evidence type="ECO:0000259" key="18">
    <source>
        <dbReference type="SMART" id="SM00474"/>
    </source>
</evidence>
<evidence type="ECO:0000256" key="14">
    <source>
        <dbReference type="ARBA" id="ARBA00023204"/>
    </source>
</evidence>
<feature type="domain" description="DNA-directed DNA polymerase family A palm" evidence="20">
    <location>
        <begin position="684"/>
        <end position="890"/>
    </location>
</feature>
<dbReference type="CDD" id="cd08637">
    <property type="entry name" value="DNA_pol_A_pol_I_C"/>
    <property type="match status" value="1"/>
</dbReference>
<dbReference type="PANTHER" id="PTHR10133">
    <property type="entry name" value="DNA POLYMERASE I"/>
    <property type="match status" value="1"/>
</dbReference>
<organism evidence="21 22">
    <name type="scientific">Commensalibacter papalotli</name>
    <name type="common">ex Botero et al. 2024</name>
    <dbReference type="NCBI Taxonomy" id="2972766"/>
    <lineage>
        <taxon>Bacteria</taxon>
        <taxon>Pseudomonadati</taxon>
        <taxon>Pseudomonadota</taxon>
        <taxon>Alphaproteobacteria</taxon>
        <taxon>Acetobacterales</taxon>
        <taxon>Acetobacteraceae</taxon>
    </lineage>
</organism>
<keyword evidence="13 17" id="KW-0238">DNA-binding</keyword>
<evidence type="ECO:0000256" key="9">
    <source>
        <dbReference type="ARBA" id="ARBA00022763"/>
    </source>
</evidence>
<evidence type="ECO:0000256" key="4">
    <source>
        <dbReference type="ARBA" id="ARBA00020311"/>
    </source>
</evidence>
<evidence type="ECO:0000256" key="2">
    <source>
        <dbReference type="ARBA" id="ARBA00011541"/>
    </source>
</evidence>
<evidence type="ECO:0000259" key="20">
    <source>
        <dbReference type="SMART" id="SM00482"/>
    </source>
</evidence>
<feature type="domain" description="3'-5' exonuclease" evidence="18">
    <location>
        <begin position="323"/>
        <end position="515"/>
    </location>
</feature>
<dbReference type="GO" id="GO:0004527">
    <property type="term" value="F:exonuclease activity"/>
    <property type="evidence" value="ECO:0007669"/>
    <property type="project" value="UniProtKB-KW"/>
</dbReference>
<dbReference type="InterPro" id="IPR002421">
    <property type="entry name" value="5-3_exonuclease"/>
</dbReference>
<dbReference type="SUPFAM" id="SSF53098">
    <property type="entry name" value="Ribonuclease H-like"/>
    <property type="match status" value="1"/>
</dbReference>
<keyword evidence="6 17" id="KW-0548">Nucleotidyltransferase</keyword>
<proteinExistence type="inferred from homology"/>
<dbReference type="InterPro" id="IPR020046">
    <property type="entry name" value="5-3_exonucl_a-hlix_arch_N"/>
</dbReference>
<dbReference type="InterPro" id="IPR018320">
    <property type="entry name" value="DNA_polymerase_1"/>
</dbReference>
<keyword evidence="21" id="KW-0255">Endonuclease</keyword>
<evidence type="ECO:0000256" key="3">
    <source>
        <dbReference type="ARBA" id="ARBA00012417"/>
    </source>
</evidence>
<dbReference type="Gene3D" id="1.10.150.20">
    <property type="entry name" value="5' to 3' exonuclease, C-terminal subdomain"/>
    <property type="match status" value="2"/>
</dbReference>
<dbReference type="Proteomes" id="UP001154272">
    <property type="component" value="Unassembled WGS sequence"/>
</dbReference>
<accession>A0ABN8WGF0</accession>
<name>A0ABN8WGF0_9PROT</name>
<dbReference type="EMBL" id="CAMXCH010000003">
    <property type="protein sequence ID" value="CAI3951624.1"/>
    <property type="molecule type" value="Genomic_DNA"/>
</dbReference>
<protein>
    <recommendedName>
        <fullName evidence="4 16">DNA polymerase I</fullName>
        <ecNumber evidence="3 16">2.7.7.7</ecNumber>
    </recommendedName>
</protein>
<dbReference type="InterPro" id="IPR029060">
    <property type="entry name" value="PIN-like_dom_sf"/>
</dbReference>
<comment type="similarity">
    <text evidence="1 17">Belongs to the DNA polymerase type-A family.</text>
</comment>
<reference evidence="21" key="1">
    <citation type="submission" date="2022-10" db="EMBL/GenBank/DDBJ databases">
        <authorList>
            <person name="Botero Cardona J."/>
        </authorList>
    </citation>
    <scope>NUCLEOTIDE SEQUENCE</scope>
    <source>
        <strain evidence="21">R-83534</strain>
    </source>
</reference>
<dbReference type="PROSITE" id="PS00447">
    <property type="entry name" value="DNA_POLYMERASE_A"/>
    <property type="match status" value="1"/>
</dbReference>
<keyword evidence="8" id="KW-0540">Nuclease</keyword>
<evidence type="ECO:0000256" key="5">
    <source>
        <dbReference type="ARBA" id="ARBA00022679"/>
    </source>
</evidence>
<dbReference type="RefSeq" id="WP_282024306.1">
    <property type="nucleotide sequence ID" value="NZ_CAMXCH010000003.1"/>
</dbReference>
<evidence type="ECO:0000256" key="15">
    <source>
        <dbReference type="ARBA" id="ARBA00049244"/>
    </source>
</evidence>
<keyword evidence="7 17" id="KW-0235">DNA replication</keyword>
<dbReference type="GO" id="GO:0004519">
    <property type="term" value="F:endonuclease activity"/>
    <property type="evidence" value="ECO:0007669"/>
    <property type="project" value="UniProtKB-KW"/>
</dbReference>
<keyword evidence="11 17" id="KW-0269">Exonuclease</keyword>
<dbReference type="EC" id="2.7.7.7" evidence="3 16"/>
<dbReference type="SUPFAM" id="SSF88723">
    <property type="entry name" value="PIN domain-like"/>
    <property type="match status" value="1"/>
</dbReference>
<evidence type="ECO:0000259" key="19">
    <source>
        <dbReference type="SMART" id="SM00475"/>
    </source>
</evidence>
<sequence length="926" mass="102994">MSSSSASKHLILVDGSGFIFRAFHGIPLMLDPSGTPVNAVYGFTNMMMKIIRERTASHMAVIFDAGRKTFRNDIYPAYKAQRPPPPEELIPQFALAKEASRLLGLPTIEMAGWEADDLIASYAKAMVKAGGECTIISSDKDLMQLINDHVCMQDPIKEKLIREPEVMAKFGVDPSKMIALQALMGDSVDNVPGVPGIGPKTAAALINEYGGLEEILAAIPTMKASKRRDSLEEHQENARISYQLVQLKDDLDLPVPIENLGCCNAEEERLITWLQERGFRSILARYSKGHVSSHSAAGNSVQASQKEEEKDHSYILSPAYENYETIISLEQLKIWIKLAQETHYCALDTETDSLNALQANIVGISMAVAPGKACYIPIAHQQESLFEEQSANQLAVGDLIKAFSALFTDPAVLKIFHNAKYDFLVFHHNGFPIPTPYDDTMMISYVQAAGKHRHNMDELAQLHLNHQNISYDEITGTGRKRITFAQVPIDKATNYAAEDADVTLRLWLLLRPNMRALNVLSLYEEMERPLINVLTQMEQDGILIDPNLLRSLSQEFSQKMDIQEKEIHKMAGKEFNVASPKQLGEILFDDMDFSGGKRMKTGAWGTDSKVLQELSDKGHTIADQILGWRQLAKLKSTYTDALIEDINPQTGRVHTSFNMVGTVTGRLSSTDPNLQNIPIRSEEGGKIRAAFISAPDHVLVSADYSQIELRLLAHVANIPQLKESFINNEDIHARTASEVFNTPIKGMDPLVRRQAKAINFGIIYGISAFGLGKQLGVSAGIAKQYIDTYFARYPEIKAYMQTTQEEAKENGYVLTPFGRRCWIAGIQTAKGPQRAYAERQAINAPLQGGAADIIKSAMLDMDKAIKEHQLQAKMLLQVHDELLFEVKEEDAEKFVNLTKEIMQKTVKISIPLVVEAGIGKNWSEAH</sequence>
<dbReference type="InterPro" id="IPR036397">
    <property type="entry name" value="RNaseH_sf"/>
</dbReference>
<dbReference type="InterPro" id="IPR043502">
    <property type="entry name" value="DNA/RNA_pol_sf"/>
</dbReference>
<dbReference type="InterPro" id="IPR002562">
    <property type="entry name" value="3'-5'_exonuclease_dom"/>
</dbReference>
<evidence type="ECO:0000313" key="22">
    <source>
        <dbReference type="Proteomes" id="UP001154272"/>
    </source>
</evidence>
<evidence type="ECO:0000256" key="13">
    <source>
        <dbReference type="ARBA" id="ARBA00023125"/>
    </source>
</evidence>
<evidence type="ECO:0000256" key="7">
    <source>
        <dbReference type="ARBA" id="ARBA00022705"/>
    </source>
</evidence>
<evidence type="ECO:0000256" key="16">
    <source>
        <dbReference type="NCBIfam" id="TIGR00593"/>
    </source>
</evidence>
<dbReference type="CDD" id="cd06139">
    <property type="entry name" value="DNA_polA_I_Ecoli_like_exo"/>
    <property type="match status" value="1"/>
</dbReference>
<dbReference type="Gene3D" id="3.30.420.10">
    <property type="entry name" value="Ribonuclease H-like superfamily/Ribonuclease H"/>
    <property type="match status" value="1"/>
</dbReference>
<dbReference type="CDD" id="cd09859">
    <property type="entry name" value="PIN_53EXO"/>
    <property type="match status" value="1"/>
</dbReference>
<comment type="subunit">
    <text evidence="2">Single-chain monomer with multiple functions.</text>
</comment>
<dbReference type="PANTHER" id="PTHR10133:SF27">
    <property type="entry name" value="DNA POLYMERASE NU"/>
    <property type="match status" value="1"/>
</dbReference>
<dbReference type="InterPro" id="IPR019760">
    <property type="entry name" value="DNA-dir_DNA_pol_A_CS"/>
</dbReference>
<dbReference type="Pfam" id="PF01367">
    <property type="entry name" value="5_3_exonuc"/>
    <property type="match status" value="1"/>
</dbReference>
<evidence type="ECO:0000313" key="21">
    <source>
        <dbReference type="EMBL" id="CAI3951624.1"/>
    </source>
</evidence>